<keyword evidence="6 8" id="KW-0411">Iron-sulfur</keyword>
<dbReference type="InterPro" id="IPR058240">
    <property type="entry name" value="rSAM_sf"/>
</dbReference>
<dbReference type="PANTHER" id="PTHR42836">
    <property type="entry name" value="7-CARBOXY-7-DEAZAGUANINE SYNTHASE"/>
    <property type="match status" value="1"/>
</dbReference>
<evidence type="ECO:0000256" key="2">
    <source>
        <dbReference type="ARBA" id="ARBA00022691"/>
    </source>
</evidence>
<evidence type="ECO:0000256" key="5">
    <source>
        <dbReference type="ARBA" id="ARBA00023004"/>
    </source>
</evidence>
<keyword evidence="2 8" id="KW-0949">S-adenosyl-L-methionine</keyword>
<comment type="subunit">
    <text evidence="8">Homodimer.</text>
</comment>
<comment type="caution">
    <text evidence="8">Lacks conserved residue(s) required for the propagation of feature annotation.</text>
</comment>
<feature type="binding site" evidence="8">
    <location>
        <position position="93"/>
    </location>
    <ligand>
        <name>substrate</name>
    </ligand>
</feature>
<comment type="similarity">
    <text evidence="8">Belongs to the radical SAM superfamily. 7-carboxy-7-deazaguanine synthase family.</text>
</comment>
<dbReference type="EMBL" id="SMGD01000011">
    <property type="protein sequence ID" value="TCK58521.1"/>
    <property type="molecule type" value="Genomic_DNA"/>
</dbReference>
<accession>A0A4V2PRE6</accession>
<dbReference type="PROSITE" id="PS51918">
    <property type="entry name" value="RADICAL_SAM"/>
    <property type="match status" value="1"/>
</dbReference>
<dbReference type="InterPro" id="IPR013785">
    <property type="entry name" value="Aldolase_TIM"/>
</dbReference>
<reference evidence="10 11" key="1">
    <citation type="submission" date="2019-03" db="EMBL/GenBank/DDBJ databases">
        <title>Genomic Encyclopedia of Type Strains, Phase IV (KMG-IV): sequencing the most valuable type-strain genomes for metagenomic binning, comparative biology and taxonomic classification.</title>
        <authorList>
            <person name="Goeker M."/>
        </authorList>
    </citation>
    <scope>NUCLEOTIDE SEQUENCE [LARGE SCALE GENOMIC DNA]</scope>
    <source>
        <strain evidence="10 11">DSM 18577</strain>
    </source>
</reference>
<comment type="cofactor">
    <cofactor evidence="8">
        <name>[4Fe-4S] cluster</name>
        <dbReference type="ChEBI" id="CHEBI:49883"/>
    </cofactor>
    <text evidence="8">Binds 1 [4Fe-4S] cluster. The cluster is coordinated with 3 cysteines and an exchangeable S-adenosyl-L-methionine.</text>
</comment>
<dbReference type="Proteomes" id="UP000295565">
    <property type="component" value="Unassembled WGS sequence"/>
</dbReference>
<sequence>MSDVIYRVNEVFETIQGEGFYSGTPAVFIRMQGCDVGCPWCDTKHTWTVALDDERSLAEINQPSGDRQRWAQASADELLVLIQSYQAKHIVITGGEPCWYDLKPLTAKLHDQGYMCQLETSGTYDIQIDERSFVTVSPKINMRGKRDVLASAMQRANEVKHPVGRQSDIDALDALLVHCPTEAQIALQPISQQKRATDLCIQTCIDRNWRLSVQLHKYIGVL</sequence>
<dbReference type="InterPro" id="IPR007197">
    <property type="entry name" value="rSAM"/>
</dbReference>
<comment type="function">
    <text evidence="8">Catalyzes the complex heterocyclic radical-mediated conversion of 6-carboxy-5,6,7,8-tetrahydropterin (CPH4) to 7-carboxy-7-deazaguanine (CDG), a step common to the biosynthetic pathways of all 7-deazapurine-containing compounds.</text>
</comment>
<dbReference type="RefSeq" id="WP_165872642.1">
    <property type="nucleotide sequence ID" value="NZ_OU594967.1"/>
</dbReference>
<feature type="binding site" evidence="8">
    <location>
        <position position="30"/>
    </location>
    <ligand>
        <name>substrate</name>
    </ligand>
</feature>
<comment type="caution">
    <text evidence="10">The sequence shown here is derived from an EMBL/GenBank/DDBJ whole genome shotgun (WGS) entry which is preliminary data.</text>
</comment>
<feature type="binding site" evidence="8">
    <location>
        <begin position="40"/>
        <end position="42"/>
    </location>
    <ligand>
        <name>S-adenosyl-L-methionine</name>
        <dbReference type="ChEBI" id="CHEBI:59789"/>
    </ligand>
</feature>
<dbReference type="InterPro" id="IPR027609">
    <property type="entry name" value="rSAM_QueE_proteobac"/>
</dbReference>
<feature type="domain" description="Radical SAM core" evidence="9">
    <location>
        <begin position="21"/>
        <end position="222"/>
    </location>
</feature>
<evidence type="ECO:0000256" key="1">
    <source>
        <dbReference type="ARBA" id="ARBA00022485"/>
    </source>
</evidence>
<evidence type="ECO:0000256" key="8">
    <source>
        <dbReference type="HAMAP-Rule" id="MF_00917"/>
    </source>
</evidence>
<dbReference type="Pfam" id="PF13353">
    <property type="entry name" value="Fer4_12"/>
    <property type="match status" value="1"/>
</dbReference>
<dbReference type="NCBIfam" id="TIGR04322">
    <property type="entry name" value="rSAM_QueE_Ecoli"/>
    <property type="match status" value="1"/>
</dbReference>
<feature type="binding site" evidence="8">
    <location>
        <position position="43"/>
    </location>
    <ligand>
        <name>Mg(2+)</name>
        <dbReference type="ChEBI" id="CHEBI:18420"/>
    </ligand>
</feature>
<comment type="cofactor">
    <cofactor evidence="8">
        <name>Mg(2+)</name>
        <dbReference type="ChEBI" id="CHEBI:18420"/>
    </cofactor>
</comment>
<keyword evidence="8" id="KW-0671">Queuosine biosynthesis</keyword>
<feature type="binding site" evidence="8">
    <location>
        <begin position="15"/>
        <end position="17"/>
    </location>
    <ligand>
        <name>substrate</name>
    </ligand>
</feature>
<evidence type="ECO:0000256" key="7">
    <source>
        <dbReference type="ARBA" id="ARBA00023239"/>
    </source>
</evidence>
<comment type="pathway">
    <text evidence="8">Purine metabolism; 7-cyano-7-deazaguanine biosynthesis.</text>
</comment>
<name>A0A4V2PRE6_9GAMM</name>
<evidence type="ECO:0000256" key="3">
    <source>
        <dbReference type="ARBA" id="ARBA00022723"/>
    </source>
</evidence>
<evidence type="ECO:0000313" key="11">
    <source>
        <dbReference type="Proteomes" id="UP000295565"/>
    </source>
</evidence>
<protein>
    <recommendedName>
        <fullName evidence="8">7-carboxy-7-deazaguanine synthase</fullName>
        <shortName evidence="8">CDG synthase</shortName>
        <ecNumber evidence="8">4.3.99.3</ecNumber>
    </recommendedName>
    <alternativeName>
        <fullName evidence="8">Queuosine biosynthesis protein QueE</fullName>
    </alternativeName>
</protein>
<dbReference type="GO" id="GO:0051539">
    <property type="term" value="F:4 iron, 4 sulfur cluster binding"/>
    <property type="evidence" value="ECO:0007669"/>
    <property type="project" value="UniProtKB-UniRule"/>
</dbReference>
<dbReference type="GO" id="GO:0016840">
    <property type="term" value="F:carbon-nitrogen lyase activity"/>
    <property type="evidence" value="ECO:0007669"/>
    <property type="project" value="UniProtKB-UniRule"/>
</dbReference>
<keyword evidence="11" id="KW-1185">Reference proteome</keyword>
<dbReference type="GO" id="GO:0008616">
    <property type="term" value="P:tRNA queuosine(34) biosynthetic process"/>
    <property type="evidence" value="ECO:0007669"/>
    <property type="project" value="UniProtKB-UniRule"/>
</dbReference>
<dbReference type="SUPFAM" id="SSF102114">
    <property type="entry name" value="Radical SAM enzymes"/>
    <property type="match status" value="1"/>
</dbReference>
<dbReference type="EC" id="4.3.99.3" evidence="8"/>
<dbReference type="HAMAP" id="MF_00917">
    <property type="entry name" value="QueE"/>
    <property type="match status" value="1"/>
</dbReference>
<feature type="binding site" evidence="8">
    <location>
        <position position="34"/>
    </location>
    <ligand>
        <name>[4Fe-4S] cluster</name>
        <dbReference type="ChEBI" id="CHEBI:49883"/>
        <note>4Fe-4S-S-AdoMet</note>
    </ligand>
</feature>
<dbReference type="PANTHER" id="PTHR42836:SF1">
    <property type="entry name" value="7-CARBOXY-7-DEAZAGUANINE SYNTHASE"/>
    <property type="match status" value="1"/>
</dbReference>
<dbReference type="Gene3D" id="3.20.20.70">
    <property type="entry name" value="Aldolase class I"/>
    <property type="match status" value="1"/>
</dbReference>
<dbReference type="GO" id="GO:1904047">
    <property type="term" value="F:S-adenosyl-L-methionine binding"/>
    <property type="evidence" value="ECO:0007669"/>
    <property type="project" value="UniProtKB-UniRule"/>
</dbReference>
<comment type="catalytic activity">
    <reaction evidence="8">
        <text>6-carboxy-5,6,7,8-tetrahydropterin + H(+) = 7-carboxy-7-carbaguanine + NH4(+)</text>
        <dbReference type="Rhea" id="RHEA:27974"/>
        <dbReference type="ChEBI" id="CHEBI:15378"/>
        <dbReference type="ChEBI" id="CHEBI:28938"/>
        <dbReference type="ChEBI" id="CHEBI:61032"/>
        <dbReference type="ChEBI" id="CHEBI:61036"/>
        <dbReference type="EC" id="4.3.99.3"/>
    </reaction>
</comment>
<feature type="binding site" evidence="8">
    <location>
        <position position="38"/>
    </location>
    <ligand>
        <name>[4Fe-4S] cluster</name>
        <dbReference type="ChEBI" id="CHEBI:49883"/>
        <note>4Fe-4S-S-AdoMet</note>
    </ligand>
</feature>
<dbReference type="UniPathway" id="UPA00391"/>
<dbReference type="GO" id="GO:0000287">
    <property type="term" value="F:magnesium ion binding"/>
    <property type="evidence" value="ECO:0007669"/>
    <property type="project" value="UniProtKB-UniRule"/>
</dbReference>
<keyword evidence="7 8" id="KW-0456">Lyase</keyword>
<evidence type="ECO:0000259" key="9">
    <source>
        <dbReference type="PROSITE" id="PS51918"/>
    </source>
</evidence>
<keyword evidence="3 8" id="KW-0479">Metal-binding</keyword>
<evidence type="ECO:0000256" key="6">
    <source>
        <dbReference type="ARBA" id="ARBA00023014"/>
    </source>
</evidence>
<feature type="binding site" evidence="8">
    <location>
        <position position="95"/>
    </location>
    <ligand>
        <name>S-adenosyl-L-methionine</name>
        <dbReference type="ChEBI" id="CHEBI:59789"/>
    </ligand>
</feature>
<keyword evidence="5 8" id="KW-0408">Iron</keyword>
<keyword evidence="1 8" id="KW-0004">4Fe-4S</keyword>
<dbReference type="SFLD" id="SFLDS00029">
    <property type="entry name" value="Radical_SAM"/>
    <property type="match status" value="1"/>
</dbReference>
<organism evidence="10 11">
    <name type="scientific">Celerinatantimonas diazotrophica</name>
    <dbReference type="NCBI Taxonomy" id="412034"/>
    <lineage>
        <taxon>Bacteria</taxon>
        <taxon>Pseudomonadati</taxon>
        <taxon>Pseudomonadota</taxon>
        <taxon>Gammaproteobacteria</taxon>
        <taxon>Celerinatantimonadaceae</taxon>
        <taxon>Celerinatantimonas</taxon>
    </lineage>
</organism>
<dbReference type="InterPro" id="IPR024924">
    <property type="entry name" value="7-CO-7-deazaguanine_synth-like"/>
</dbReference>
<evidence type="ECO:0000256" key="4">
    <source>
        <dbReference type="ARBA" id="ARBA00022842"/>
    </source>
</evidence>
<dbReference type="PIRSF" id="PIRSF000370">
    <property type="entry name" value="QueE"/>
    <property type="match status" value="1"/>
</dbReference>
<feature type="binding site" evidence="8">
    <location>
        <begin position="137"/>
        <end position="139"/>
    </location>
    <ligand>
        <name>S-adenosyl-L-methionine</name>
        <dbReference type="ChEBI" id="CHEBI:59789"/>
    </ligand>
</feature>
<comment type="cofactor">
    <cofactor evidence="8">
        <name>S-adenosyl-L-methionine</name>
        <dbReference type="ChEBI" id="CHEBI:59789"/>
    </cofactor>
    <text evidence="8">Binds 1 S-adenosyl-L-methionine per subunit.</text>
</comment>
<feature type="binding site" evidence="8">
    <location>
        <position position="41"/>
    </location>
    <ligand>
        <name>[4Fe-4S] cluster</name>
        <dbReference type="ChEBI" id="CHEBI:49883"/>
        <note>4Fe-4S-S-AdoMet</note>
    </ligand>
</feature>
<keyword evidence="4 8" id="KW-0460">Magnesium</keyword>
<proteinExistence type="inferred from homology"/>
<evidence type="ECO:0000313" key="10">
    <source>
        <dbReference type="EMBL" id="TCK58521.1"/>
    </source>
</evidence>
<gene>
    <name evidence="8" type="primary">queE</name>
    <name evidence="10" type="ORF">EV690_0648</name>
</gene>
<dbReference type="AlphaFoldDB" id="A0A4V2PRE6"/>